<reference evidence="1 2" key="1">
    <citation type="submission" date="2014-03" db="EMBL/GenBank/DDBJ databases">
        <title>Genomics of Bifidobacteria.</title>
        <authorList>
            <person name="Ventura M."/>
            <person name="Milani C."/>
            <person name="Lugli G.A."/>
        </authorList>
    </citation>
    <scope>NUCLEOTIDE SEQUENCE [LARGE SCALE GENOMIC DNA]</scope>
    <source>
        <strain evidence="1 2">DSM 23973</strain>
    </source>
</reference>
<dbReference type="RefSeq" id="WP_043166519.1">
    <property type="nucleotide sequence ID" value="NZ_JDUV01000013.1"/>
</dbReference>
<proteinExistence type="predicted"/>
<sequence length="189" mass="19993">MPPIDQSMLAVLMSSAALLIIAGLTPLPVLIATRTPLAAVLRRIRLFSGRRALHVAVTGADGRCATGTLRPAADWTGMLDATVSARDVRGMVEGLSCGEALMQWMLAIVRDGRIRIRAAALAFAANLPEGRRLRRRAATLVRTGRLKDIVAAVFGPDGAWAADKTMLDTGPSAGMTVRCGNHAVTVERA</sequence>
<evidence type="ECO:0000313" key="1">
    <source>
        <dbReference type="EMBL" id="KFI50877.1"/>
    </source>
</evidence>
<evidence type="ECO:0000313" key="2">
    <source>
        <dbReference type="Proteomes" id="UP000029072"/>
    </source>
</evidence>
<protein>
    <submittedName>
        <fullName evidence="1">Uncharacterized protein</fullName>
    </submittedName>
</protein>
<comment type="caution">
    <text evidence="1">The sequence shown here is derived from an EMBL/GenBank/DDBJ whole genome shotgun (WGS) entry which is preliminary data.</text>
</comment>
<name>A0A086ZWH7_9BIFI</name>
<organism evidence="1 2">
    <name type="scientific">Bifidobacterium callitrichos DSM 23973</name>
    <dbReference type="NCBI Taxonomy" id="1437609"/>
    <lineage>
        <taxon>Bacteria</taxon>
        <taxon>Bacillati</taxon>
        <taxon>Actinomycetota</taxon>
        <taxon>Actinomycetes</taxon>
        <taxon>Bifidobacteriales</taxon>
        <taxon>Bifidobacteriaceae</taxon>
        <taxon>Bifidobacterium</taxon>
    </lineage>
</organism>
<gene>
    <name evidence="1" type="ORF">BCAL_2156</name>
</gene>
<accession>A0A086ZWH7</accession>
<dbReference type="EMBL" id="JGYS01000024">
    <property type="protein sequence ID" value="KFI50877.1"/>
    <property type="molecule type" value="Genomic_DNA"/>
</dbReference>
<dbReference type="AlphaFoldDB" id="A0A086ZWH7"/>
<dbReference type="Proteomes" id="UP000029072">
    <property type="component" value="Unassembled WGS sequence"/>
</dbReference>